<dbReference type="Proteomes" id="UP000064844">
    <property type="component" value="Chromosome"/>
</dbReference>
<sequence>MTFYEQELRKIVGERYPDAAYVGRACYVRLNDMNRAKIQFVTGMIASQYNALQLTILNRSEGQVDTLRLRFLDLLGTKMTSNPNFRNGVEPHIWDDYGKVSWYVYHPTRQDYEALSDAVSDYLEVFQDISQSADRAWEQTM</sequence>
<dbReference type="RefSeq" id="WP_058117436.1">
    <property type="nucleotide sequence ID" value="NZ_CP011307.1"/>
</dbReference>
<evidence type="ECO:0000313" key="2">
    <source>
        <dbReference type="Proteomes" id="UP000064844"/>
    </source>
</evidence>
<protein>
    <submittedName>
        <fullName evidence="1">Uncharacterized protein</fullName>
    </submittedName>
</protein>
<dbReference type="EMBL" id="CP011307">
    <property type="protein sequence ID" value="ALP93602.1"/>
    <property type="molecule type" value="Genomic_DNA"/>
</dbReference>
<dbReference type="STRING" id="1297617.IB211_01209"/>
<evidence type="ECO:0000313" key="1">
    <source>
        <dbReference type="EMBL" id="ALP93602.1"/>
    </source>
</evidence>
<reference evidence="2" key="2">
    <citation type="submission" date="2015-04" db="EMBL/GenBank/DDBJ databases">
        <title>A butyrogenic pathway from the amino acid lysine in a human gut commensal.</title>
        <authorList>
            <person name="de Vos W.M."/>
            <person name="Bui N.T.P."/>
            <person name="Plugge C.M."/>
            <person name="Ritari J."/>
        </authorList>
    </citation>
    <scope>NUCLEOTIDE SEQUENCE [LARGE SCALE GENOMIC DNA]</scope>
    <source>
        <strain evidence="2">AF211</strain>
    </source>
</reference>
<accession>A0A0S2W2Z0</accession>
<reference evidence="1 2" key="1">
    <citation type="journal article" date="2015" name="Nat. Commun.">
        <title>Production of butyrate from lysine and the Amadori product fructoselysine by a human gut commensal.</title>
        <authorList>
            <person name="Bui T.P."/>
            <person name="Ritari J."/>
            <person name="Boeren S."/>
            <person name="de Waard P."/>
            <person name="Plugge C.M."/>
            <person name="de Vos W.M."/>
        </authorList>
    </citation>
    <scope>NUCLEOTIDE SEQUENCE [LARGE SCALE GENOMIC DNA]</scope>
    <source>
        <strain evidence="1 2">AF211</strain>
    </source>
</reference>
<proteinExistence type="predicted"/>
<gene>
    <name evidence="1" type="ORF">IB211_01209</name>
</gene>
<keyword evidence="2" id="KW-1185">Reference proteome</keyword>
<organism evidence="1 2">
    <name type="scientific">Intestinimonas butyriciproducens</name>
    <dbReference type="NCBI Taxonomy" id="1297617"/>
    <lineage>
        <taxon>Bacteria</taxon>
        <taxon>Bacillati</taxon>
        <taxon>Bacillota</taxon>
        <taxon>Clostridia</taxon>
        <taxon>Eubacteriales</taxon>
        <taxon>Intestinimonas</taxon>
    </lineage>
</organism>
<dbReference type="KEGG" id="ibu:IB211_01209"/>
<name>A0A0S2W2Z0_9FIRM</name>
<dbReference type="AlphaFoldDB" id="A0A0S2W2Z0"/>